<feature type="region of interest" description="Disordered" evidence="6">
    <location>
        <begin position="27"/>
        <end position="46"/>
    </location>
</feature>
<keyword evidence="2" id="KW-0863">Zinc-finger</keyword>
<keyword evidence="1" id="KW-0479">Metal-binding</keyword>
<dbReference type="AlphaFoldDB" id="T2M9V6"/>
<dbReference type="SMART" id="SM01189">
    <property type="entry name" value="ELM2"/>
    <property type="match status" value="1"/>
</dbReference>
<dbReference type="InterPro" id="IPR000949">
    <property type="entry name" value="ELM2_dom"/>
</dbReference>
<dbReference type="Gene3D" id="1.10.10.60">
    <property type="entry name" value="Homeodomain-like"/>
    <property type="match status" value="1"/>
</dbReference>
<dbReference type="InterPro" id="IPR009057">
    <property type="entry name" value="Homeodomain-like_sf"/>
</dbReference>
<keyword evidence="5" id="KW-0539">Nucleus</keyword>
<dbReference type="Gene3D" id="4.10.1240.50">
    <property type="match status" value="1"/>
</dbReference>
<dbReference type="PANTHER" id="PTHR10865:SF28">
    <property type="entry name" value="ELM2 DOMAIN-CONTAINING PROTEIN"/>
    <property type="match status" value="1"/>
</dbReference>
<dbReference type="SUPFAM" id="SSF46689">
    <property type="entry name" value="Homeodomain-like"/>
    <property type="match status" value="1"/>
</dbReference>
<evidence type="ECO:0000256" key="5">
    <source>
        <dbReference type="ARBA" id="ARBA00023242"/>
    </source>
</evidence>
<dbReference type="GO" id="GO:0003677">
    <property type="term" value="F:DNA binding"/>
    <property type="evidence" value="ECO:0007669"/>
    <property type="project" value="UniProtKB-KW"/>
</dbReference>
<dbReference type="EMBL" id="HAAD01002619">
    <property type="protein sequence ID" value="CDG68851.1"/>
    <property type="molecule type" value="mRNA"/>
</dbReference>
<dbReference type="InterPro" id="IPR001005">
    <property type="entry name" value="SANT/Myb"/>
</dbReference>
<dbReference type="GO" id="GO:0000122">
    <property type="term" value="P:negative regulation of transcription by RNA polymerase II"/>
    <property type="evidence" value="ECO:0007669"/>
    <property type="project" value="TreeGrafter"/>
</dbReference>
<dbReference type="PROSITE" id="PS51156">
    <property type="entry name" value="ELM2"/>
    <property type="match status" value="1"/>
</dbReference>
<gene>
    <name evidence="9" type="primary">MIER1</name>
</gene>
<evidence type="ECO:0000256" key="4">
    <source>
        <dbReference type="ARBA" id="ARBA00023125"/>
    </source>
</evidence>
<dbReference type="Pfam" id="PF01448">
    <property type="entry name" value="ELM2"/>
    <property type="match status" value="1"/>
</dbReference>
<dbReference type="GO" id="GO:0005654">
    <property type="term" value="C:nucleoplasm"/>
    <property type="evidence" value="ECO:0007669"/>
    <property type="project" value="TreeGrafter"/>
</dbReference>
<dbReference type="GO" id="GO:0008270">
    <property type="term" value="F:zinc ion binding"/>
    <property type="evidence" value="ECO:0007669"/>
    <property type="project" value="UniProtKB-KW"/>
</dbReference>
<evidence type="ECO:0000256" key="1">
    <source>
        <dbReference type="ARBA" id="ARBA00022723"/>
    </source>
</evidence>
<dbReference type="GO" id="GO:0003714">
    <property type="term" value="F:transcription corepressor activity"/>
    <property type="evidence" value="ECO:0007669"/>
    <property type="project" value="TreeGrafter"/>
</dbReference>
<dbReference type="CDD" id="cd11661">
    <property type="entry name" value="SANT_MTA3_like"/>
    <property type="match status" value="1"/>
</dbReference>
<dbReference type="PANTHER" id="PTHR10865">
    <property type="entry name" value="METASTASIS-ASSOCIATED PROTEIN AND MESODERM INDUCTION EARLY RESPONSE PROTEIN"/>
    <property type="match status" value="1"/>
</dbReference>
<dbReference type="PROSITE" id="PS51293">
    <property type="entry name" value="SANT"/>
    <property type="match status" value="1"/>
</dbReference>
<dbReference type="InterPro" id="IPR040138">
    <property type="entry name" value="MIER/MTA"/>
</dbReference>
<dbReference type="FunFam" id="1.10.10.60:FF:000012">
    <property type="entry name" value="Metastasis-associated 1 family, member 3"/>
    <property type="match status" value="1"/>
</dbReference>
<evidence type="ECO:0000259" key="8">
    <source>
        <dbReference type="PROSITE" id="PS51293"/>
    </source>
</evidence>
<protein>
    <submittedName>
        <fullName evidence="9">Mesoderm induction early response protein 1</fullName>
    </submittedName>
</protein>
<dbReference type="SMART" id="SM00717">
    <property type="entry name" value="SANT"/>
    <property type="match status" value="1"/>
</dbReference>
<keyword evidence="3" id="KW-0862">Zinc</keyword>
<feature type="domain" description="ELM2" evidence="7">
    <location>
        <begin position="139"/>
        <end position="230"/>
    </location>
</feature>
<evidence type="ECO:0000256" key="3">
    <source>
        <dbReference type="ARBA" id="ARBA00022833"/>
    </source>
</evidence>
<evidence type="ECO:0000256" key="2">
    <source>
        <dbReference type="ARBA" id="ARBA00022771"/>
    </source>
</evidence>
<evidence type="ECO:0000256" key="6">
    <source>
        <dbReference type="SAM" id="MobiDB-lite"/>
    </source>
</evidence>
<evidence type="ECO:0000259" key="7">
    <source>
        <dbReference type="PROSITE" id="PS51156"/>
    </source>
</evidence>
<dbReference type="OrthoDB" id="5971449at2759"/>
<reference evidence="9" key="1">
    <citation type="journal article" date="2013" name="Genome Biol. Evol.">
        <title>Punctuated emergences of genetic and phenotypic innovations in eumetazoan, bilaterian, euteleostome, and hominidae ancestors.</title>
        <authorList>
            <person name="Wenger Y."/>
            <person name="Galliot B."/>
        </authorList>
    </citation>
    <scope>NUCLEOTIDE SEQUENCE</scope>
    <source>
        <tissue evidence="9">Whole animals</tissue>
    </source>
</reference>
<dbReference type="GO" id="GO:0042826">
    <property type="term" value="F:histone deacetylase binding"/>
    <property type="evidence" value="ECO:0007669"/>
    <property type="project" value="TreeGrafter"/>
</dbReference>
<organism evidence="9">
    <name type="scientific">Hydra vulgaris</name>
    <name type="common">Hydra</name>
    <name type="synonym">Hydra attenuata</name>
    <dbReference type="NCBI Taxonomy" id="6087"/>
    <lineage>
        <taxon>Eukaryota</taxon>
        <taxon>Metazoa</taxon>
        <taxon>Cnidaria</taxon>
        <taxon>Hydrozoa</taxon>
        <taxon>Hydroidolina</taxon>
        <taxon>Anthoathecata</taxon>
        <taxon>Aplanulata</taxon>
        <taxon>Hydridae</taxon>
        <taxon>Hydra</taxon>
    </lineage>
</organism>
<keyword evidence="4" id="KW-0238">DNA-binding</keyword>
<name>T2M9V6_HYDVU</name>
<feature type="domain" description="SANT" evidence="8">
    <location>
        <begin position="238"/>
        <end position="285"/>
    </location>
</feature>
<evidence type="ECO:0000313" key="9">
    <source>
        <dbReference type="EMBL" id="CDG68851.1"/>
    </source>
</evidence>
<sequence>MDEANTSQSISSDDQEFEVTAEMMIDEDDYEDTIDEEEELDEGDEDELADLQKEGEMPIEDLIRIYYKTDNPQAGVVPENETNYIKDCETSDISQINDDFDPFGNQRITRGLAAVNSQYIDEEFSSDEEYQPTAEDWKKEIQIGPDHQAVVKPFLCPYKEGEDTAEKDDKLLWKPDIISPQKLQNYLTVVYKLMEHGYQAPDHDDEQALFTLLQTGDVTLAINKRQEQESHPTDIALWSEEECQNFEQGLRVFGKDFRLIQQNKVQSRTVGEIVQFYYLWKKTERHDAFVTQTKLGRKKYAIPGIADMMGRFIEENESLYSSRSGSPVSSSEIITNNPLIKEDIEQEVFRFKDYTNKGTLNSTCSAQYGERIEHEPQTHINSNTEIWRVSSHAQPLSSASWWKKEACC</sequence>
<proteinExistence type="evidence at transcript level"/>
<accession>T2M9V6</accession>
<dbReference type="InterPro" id="IPR017884">
    <property type="entry name" value="SANT_dom"/>
</dbReference>